<feature type="region of interest" description="Disordered" evidence="3">
    <location>
        <begin position="251"/>
        <end position="296"/>
    </location>
</feature>
<dbReference type="InterPro" id="IPR000980">
    <property type="entry name" value="SH2"/>
</dbReference>
<dbReference type="PANTHER" id="PTHR14388:SF6">
    <property type="entry name" value="SH2 DOMAIN-CONTAINING PROTEIN 7"/>
    <property type="match status" value="1"/>
</dbReference>
<reference evidence="5" key="2">
    <citation type="submission" date="2025-09" db="UniProtKB">
        <authorList>
            <consortium name="Ensembl"/>
        </authorList>
    </citation>
    <scope>IDENTIFICATION</scope>
</reference>
<keyword evidence="6" id="KW-1185">Reference proteome</keyword>
<feature type="region of interest" description="Disordered" evidence="3">
    <location>
        <begin position="421"/>
        <end position="483"/>
    </location>
</feature>
<reference evidence="5" key="1">
    <citation type="submission" date="2025-08" db="UniProtKB">
        <authorList>
            <consortium name="Ensembl"/>
        </authorList>
    </citation>
    <scope>IDENTIFICATION</scope>
</reference>
<evidence type="ECO:0000313" key="6">
    <source>
        <dbReference type="Proteomes" id="UP000261560"/>
    </source>
</evidence>
<proteinExistence type="predicted"/>
<organism evidence="5 6">
    <name type="scientific">Oryzias melastigma</name>
    <name type="common">Marine medaka</name>
    <dbReference type="NCBI Taxonomy" id="30732"/>
    <lineage>
        <taxon>Eukaryota</taxon>
        <taxon>Metazoa</taxon>
        <taxon>Chordata</taxon>
        <taxon>Craniata</taxon>
        <taxon>Vertebrata</taxon>
        <taxon>Euteleostomi</taxon>
        <taxon>Actinopterygii</taxon>
        <taxon>Neopterygii</taxon>
        <taxon>Teleostei</taxon>
        <taxon>Neoteleostei</taxon>
        <taxon>Acanthomorphata</taxon>
        <taxon>Ovalentaria</taxon>
        <taxon>Atherinomorphae</taxon>
        <taxon>Beloniformes</taxon>
        <taxon>Adrianichthyidae</taxon>
        <taxon>Oryziinae</taxon>
        <taxon>Oryzias</taxon>
    </lineage>
</organism>
<evidence type="ECO:0000313" key="5">
    <source>
        <dbReference type="Ensembl" id="ENSOMEP00000015812.1"/>
    </source>
</evidence>
<feature type="domain" description="SH2" evidence="4">
    <location>
        <begin position="125"/>
        <end position="201"/>
    </location>
</feature>
<dbReference type="Gene3D" id="3.30.505.10">
    <property type="entry name" value="SH2 domain"/>
    <property type="match status" value="1"/>
</dbReference>
<dbReference type="Proteomes" id="UP000261560">
    <property type="component" value="Unplaced"/>
</dbReference>
<evidence type="ECO:0000256" key="3">
    <source>
        <dbReference type="SAM" id="MobiDB-lite"/>
    </source>
</evidence>
<dbReference type="STRING" id="30732.ENSOMEP00000015812"/>
<dbReference type="GeneTree" id="ENSGT00940000160977"/>
<dbReference type="InterPro" id="IPR036860">
    <property type="entry name" value="SH2_dom_sf"/>
</dbReference>
<dbReference type="SMART" id="SM00252">
    <property type="entry name" value="SH2"/>
    <property type="match status" value="1"/>
</dbReference>
<name>A0A3B3CFF9_ORYME</name>
<dbReference type="GO" id="GO:0005737">
    <property type="term" value="C:cytoplasm"/>
    <property type="evidence" value="ECO:0007669"/>
    <property type="project" value="TreeGrafter"/>
</dbReference>
<feature type="compositionally biased region" description="Polar residues" evidence="3">
    <location>
        <begin position="310"/>
        <end position="321"/>
    </location>
</feature>
<evidence type="ECO:0000256" key="1">
    <source>
        <dbReference type="ARBA" id="ARBA00022999"/>
    </source>
</evidence>
<feature type="region of interest" description="Disordered" evidence="3">
    <location>
        <begin position="310"/>
        <end position="378"/>
    </location>
</feature>
<accession>A0A3B3CFF9</accession>
<dbReference type="PaxDb" id="30732-ENSOMEP00000015812"/>
<dbReference type="SUPFAM" id="SSF55550">
    <property type="entry name" value="SH2 domain"/>
    <property type="match status" value="1"/>
</dbReference>
<dbReference type="PROSITE" id="PS50001">
    <property type="entry name" value="SH2"/>
    <property type="match status" value="1"/>
</dbReference>
<dbReference type="Ensembl" id="ENSOMET00000024099.1">
    <property type="protein sequence ID" value="ENSOMEP00000015812.1"/>
    <property type="gene ID" value="ENSOMEG00000017446.1"/>
</dbReference>
<sequence length="509" mass="56927">MKHSVSYFGSHFHSMTSPIIPSLALAQSFQRSKKHNNSGFITLKRSCCNKKSIFTFKCKLLCFRVHPCEEKRFSPRRGLTLRMEKRLGADLHAEAAEGGLKELVLSWFQETQAPQMMSDGNFPVWFQGLAPRKHAEDLLRDKGVGSFLIRLSDKAIGYILSYKGQDRCRHFVITQNQHGQFMVAGDCELFGSLNELIEHYRVSPIQPFGECLTFSCCEEDAEDLYDMVNVQRKSEVSVQALRKMWQKSESIKKQDYQHQNAPAQTPDLPPKSRPRKLKGTTPKPDSSLGSTLGETEAHTDEGLANLSTTYHRFKGSTNPMSSRDLGGSMDTSYPATLSPAGDSFSELNHEEGRCHSLPQLNSSTKEEENPSQLDSPSLSKKKFTCQTYSLHAPSTSLLLTQQEFFDEGDLKLNPLYGSCEGSKGTTAQQEADTYEEVPKEPTSAEQPDDTYEPIPREATADHANTYESLQDLKTKTSKPNKQKNVSMGLANASTENCYGQPDSLLVFCL</sequence>
<evidence type="ECO:0000259" key="4">
    <source>
        <dbReference type="PROSITE" id="PS50001"/>
    </source>
</evidence>
<keyword evidence="1 2" id="KW-0727">SH2 domain</keyword>
<evidence type="ECO:0000256" key="2">
    <source>
        <dbReference type="PROSITE-ProRule" id="PRU00191"/>
    </source>
</evidence>
<dbReference type="PANTHER" id="PTHR14388">
    <property type="entry name" value="T CELL-SPECIFIC ADAPTER PROTEIN TSAD"/>
    <property type="match status" value="1"/>
</dbReference>
<dbReference type="OMA" id="SGDCQTY"/>
<protein>
    <recommendedName>
        <fullName evidence="4">SH2 domain-containing protein</fullName>
    </recommendedName>
</protein>
<dbReference type="Pfam" id="PF00017">
    <property type="entry name" value="SH2"/>
    <property type="match status" value="1"/>
</dbReference>
<dbReference type="AlphaFoldDB" id="A0A3B3CFF9"/>
<dbReference type="PRINTS" id="PR00401">
    <property type="entry name" value="SH2DOMAIN"/>
</dbReference>
<feature type="compositionally biased region" description="Polar residues" evidence="3">
    <location>
        <begin position="283"/>
        <end position="293"/>
    </location>
</feature>